<dbReference type="GO" id="GO:0004550">
    <property type="term" value="F:nucleoside diphosphate kinase activity"/>
    <property type="evidence" value="ECO:0007669"/>
    <property type="project" value="UniProtKB-EC"/>
</dbReference>
<evidence type="ECO:0000313" key="14">
    <source>
        <dbReference type="Proteomes" id="UP001407405"/>
    </source>
</evidence>
<keyword evidence="8" id="KW-0597">Phosphoprotein</keyword>
<proteinExistence type="inferred from homology"/>
<dbReference type="PRINTS" id="PR01243">
    <property type="entry name" value="NUCDPKINASE"/>
</dbReference>
<dbReference type="NCBIfam" id="NF001908">
    <property type="entry name" value="PRK00668.1"/>
    <property type="match status" value="1"/>
</dbReference>
<dbReference type="PANTHER" id="PTHR11349">
    <property type="entry name" value="NUCLEOSIDE DIPHOSPHATE KINASE"/>
    <property type="match status" value="1"/>
</dbReference>
<dbReference type="SMART" id="SM00562">
    <property type="entry name" value="NDK"/>
    <property type="match status" value="1"/>
</dbReference>
<keyword evidence="7 8" id="KW-0546">Nucleotide metabolism</keyword>
<protein>
    <recommendedName>
        <fullName evidence="8 11">Nucleoside diphosphate kinase</fullName>
        <shortName evidence="8">NDK</shortName>
        <shortName evidence="8">NDP kinase</shortName>
        <ecNumber evidence="8 11">2.7.4.6</ecNumber>
    </recommendedName>
    <alternativeName>
        <fullName evidence="8">Nucleoside-2-P kinase</fullName>
    </alternativeName>
</protein>
<evidence type="ECO:0000256" key="10">
    <source>
        <dbReference type="RuleBase" id="RU004011"/>
    </source>
</evidence>
<keyword evidence="8" id="KW-0479">Metal-binding</keyword>
<accession>A0ABU9VPX6</accession>
<keyword evidence="3 8" id="KW-0808">Transferase</keyword>
<dbReference type="PROSITE" id="PS51374">
    <property type="entry name" value="NDPK_LIKE"/>
    <property type="match status" value="1"/>
</dbReference>
<dbReference type="Pfam" id="PF00334">
    <property type="entry name" value="NDK"/>
    <property type="match status" value="1"/>
</dbReference>
<evidence type="ECO:0000256" key="5">
    <source>
        <dbReference type="ARBA" id="ARBA00022777"/>
    </source>
</evidence>
<evidence type="ECO:0000256" key="8">
    <source>
        <dbReference type="HAMAP-Rule" id="MF_00451"/>
    </source>
</evidence>
<feature type="domain" description="Nucleoside diphosphate kinase-like" evidence="12">
    <location>
        <begin position="1"/>
        <end position="137"/>
    </location>
</feature>
<reference evidence="13 14" key="1">
    <citation type="submission" date="2024-04" db="EMBL/GenBank/DDBJ databases">
        <title>Genome sequencing and metabolic network reconstruction of aminoacids and betaine degradation by Anoxynatronum sibiricum.</title>
        <authorList>
            <person name="Detkova E.N."/>
            <person name="Boltjanskaja Y.V."/>
            <person name="Mardanov A.V."/>
            <person name="Kevbrin V."/>
        </authorList>
    </citation>
    <scope>NUCLEOTIDE SEQUENCE [LARGE SCALE GENOMIC DNA]</scope>
    <source>
        <strain evidence="13 14">Z-7981</strain>
    </source>
</reference>
<comment type="caution">
    <text evidence="13">The sequence shown here is derived from an EMBL/GenBank/DDBJ whole genome shotgun (WGS) entry which is preliminary data.</text>
</comment>
<keyword evidence="4 8" id="KW-0547">Nucleotide-binding</keyword>
<dbReference type="SUPFAM" id="SSF54919">
    <property type="entry name" value="Nucleoside diphosphate kinase, NDK"/>
    <property type="match status" value="1"/>
</dbReference>
<evidence type="ECO:0000256" key="1">
    <source>
        <dbReference type="ARBA" id="ARBA00001946"/>
    </source>
</evidence>
<evidence type="ECO:0000313" key="13">
    <source>
        <dbReference type="EMBL" id="MEN1759215.1"/>
    </source>
</evidence>
<comment type="catalytic activity">
    <reaction evidence="8 11">
        <text>a 2'-deoxyribonucleoside 5'-diphosphate + ATP = a 2'-deoxyribonucleoside 5'-triphosphate + ADP</text>
        <dbReference type="Rhea" id="RHEA:44640"/>
        <dbReference type="ChEBI" id="CHEBI:30616"/>
        <dbReference type="ChEBI" id="CHEBI:61560"/>
        <dbReference type="ChEBI" id="CHEBI:73316"/>
        <dbReference type="ChEBI" id="CHEBI:456216"/>
        <dbReference type="EC" id="2.7.4.6"/>
    </reaction>
</comment>
<comment type="subunit">
    <text evidence="8">Homotetramer.</text>
</comment>
<feature type="active site" description="Pros-phosphohistidine intermediate" evidence="8 9">
    <location>
        <position position="115"/>
    </location>
</feature>
<evidence type="ECO:0000256" key="4">
    <source>
        <dbReference type="ARBA" id="ARBA00022741"/>
    </source>
</evidence>
<keyword evidence="6 8" id="KW-0067">ATP-binding</keyword>
<dbReference type="InterPro" id="IPR001564">
    <property type="entry name" value="Nucleoside_diP_kinase"/>
</dbReference>
<feature type="binding site" evidence="8 9">
    <location>
        <position position="102"/>
    </location>
    <ligand>
        <name>ATP</name>
        <dbReference type="ChEBI" id="CHEBI:30616"/>
    </ligand>
</feature>
<comment type="catalytic activity">
    <reaction evidence="8">
        <text>a ribonucleoside 5'-diphosphate + ATP = a ribonucleoside 5'-triphosphate + ADP</text>
        <dbReference type="Rhea" id="RHEA:18113"/>
        <dbReference type="ChEBI" id="CHEBI:30616"/>
        <dbReference type="ChEBI" id="CHEBI:57930"/>
        <dbReference type="ChEBI" id="CHEBI:61557"/>
        <dbReference type="ChEBI" id="CHEBI:456216"/>
        <dbReference type="EC" id="2.7.4.6"/>
    </reaction>
</comment>
<dbReference type="Proteomes" id="UP001407405">
    <property type="component" value="Unassembled WGS sequence"/>
</dbReference>
<dbReference type="Gene3D" id="3.30.70.141">
    <property type="entry name" value="Nucleoside diphosphate kinase-like domain"/>
    <property type="match status" value="1"/>
</dbReference>
<keyword evidence="8" id="KW-0963">Cytoplasm</keyword>
<feature type="binding site" evidence="8 9">
    <location>
        <position position="112"/>
    </location>
    <ligand>
        <name>ATP</name>
        <dbReference type="ChEBI" id="CHEBI:30616"/>
    </ligand>
</feature>
<feature type="binding site" evidence="8 9">
    <location>
        <position position="9"/>
    </location>
    <ligand>
        <name>ATP</name>
        <dbReference type="ChEBI" id="CHEBI:30616"/>
    </ligand>
</feature>
<dbReference type="RefSeq" id="WP_425499398.1">
    <property type="nucleotide sequence ID" value="NZ_JBCITM010000001.1"/>
</dbReference>
<dbReference type="CDD" id="cd04413">
    <property type="entry name" value="NDPk_I"/>
    <property type="match status" value="1"/>
</dbReference>
<evidence type="ECO:0000256" key="9">
    <source>
        <dbReference type="PROSITE-ProRule" id="PRU00706"/>
    </source>
</evidence>
<dbReference type="InterPro" id="IPR023005">
    <property type="entry name" value="Nucleoside_diP_kinase_AS"/>
</dbReference>
<keyword evidence="14" id="KW-1185">Reference proteome</keyword>
<evidence type="ECO:0000256" key="7">
    <source>
        <dbReference type="ARBA" id="ARBA00023080"/>
    </source>
</evidence>
<dbReference type="InterPro" id="IPR036850">
    <property type="entry name" value="NDK-like_dom_sf"/>
</dbReference>
<evidence type="ECO:0000259" key="12">
    <source>
        <dbReference type="SMART" id="SM00562"/>
    </source>
</evidence>
<evidence type="ECO:0000256" key="11">
    <source>
        <dbReference type="RuleBase" id="RU004013"/>
    </source>
</evidence>
<gene>
    <name evidence="8 13" type="primary">ndk</name>
    <name evidence="13" type="ORF">AAIG11_01895</name>
</gene>
<evidence type="ECO:0000256" key="3">
    <source>
        <dbReference type="ARBA" id="ARBA00022679"/>
    </source>
</evidence>
<feature type="binding site" evidence="8 9">
    <location>
        <position position="91"/>
    </location>
    <ligand>
        <name>ATP</name>
        <dbReference type="ChEBI" id="CHEBI:30616"/>
    </ligand>
</feature>
<feature type="binding site" evidence="8 9">
    <location>
        <position position="57"/>
    </location>
    <ligand>
        <name>ATP</name>
        <dbReference type="ChEBI" id="CHEBI:30616"/>
    </ligand>
</feature>
<sequence>MNQTLVVIKPQAVARGLSGKIMARYEEKGLKLAAVKLMQADRDLLAQHYAEHAGKSFYDNLLETMESGPVLAMVLEGADAVTAVRMLNGATDPLKASPGTIRGDFGLEMAHNVVHASDSIQSAQREISLWFPEMAVK</sequence>
<dbReference type="EMBL" id="JBCITM010000001">
    <property type="protein sequence ID" value="MEN1759215.1"/>
    <property type="molecule type" value="Genomic_DNA"/>
</dbReference>
<comment type="similarity">
    <text evidence="2 8 9 10">Belongs to the NDK family.</text>
</comment>
<comment type="subcellular location">
    <subcellularLocation>
        <location evidence="8">Cytoplasm</location>
    </subcellularLocation>
</comment>
<dbReference type="PROSITE" id="PS00469">
    <property type="entry name" value="NDPK"/>
    <property type="match status" value="1"/>
</dbReference>
<name>A0ABU9VPX6_9CLOT</name>
<comment type="cofactor">
    <cofactor evidence="1 8">
        <name>Mg(2+)</name>
        <dbReference type="ChEBI" id="CHEBI:18420"/>
    </cofactor>
</comment>
<organism evidence="13 14">
    <name type="scientific">Anoxynatronum sibiricum</name>
    <dbReference type="NCBI Taxonomy" id="210623"/>
    <lineage>
        <taxon>Bacteria</taxon>
        <taxon>Bacillati</taxon>
        <taxon>Bacillota</taxon>
        <taxon>Clostridia</taxon>
        <taxon>Eubacteriales</taxon>
        <taxon>Clostridiaceae</taxon>
        <taxon>Anoxynatronum</taxon>
    </lineage>
</organism>
<evidence type="ECO:0000256" key="6">
    <source>
        <dbReference type="ARBA" id="ARBA00022840"/>
    </source>
</evidence>
<dbReference type="EC" id="2.7.4.6" evidence="8 11"/>
<keyword evidence="5 8" id="KW-0418">Kinase</keyword>
<comment type="function">
    <text evidence="8">Major role in the synthesis of nucleoside triphosphates other than ATP. The ATP gamma phosphate is transferred to the NDP beta phosphate via a ping-pong mechanism, using a phosphorylated active-site intermediate.</text>
</comment>
<evidence type="ECO:0000256" key="2">
    <source>
        <dbReference type="ARBA" id="ARBA00008142"/>
    </source>
</evidence>
<dbReference type="InterPro" id="IPR034907">
    <property type="entry name" value="NDK-like_dom"/>
</dbReference>
<dbReference type="HAMAP" id="MF_00451">
    <property type="entry name" value="NDP_kinase"/>
    <property type="match status" value="1"/>
</dbReference>
<feature type="binding site" evidence="8 9">
    <location>
        <position position="85"/>
    </location>
    <ligand>
        <name>ATP</name>
        <dbReference type="ChEBI" id="CHEBI:30616"/>
    </ligand>
</feature>
<keyword evidence="8" id="KW-0460">Magnesium</keyword>